<dbReference type="EMBL" id="LRPN01000031">
    <property type="protein sequence ID" value="KWZ84221.1"/>
    <property type="molecule type" value="Genomic_DNA"/>
</dbReference>
<evidence type="ECO:0000313" key="2">
    <source>
        <dbReference type="Proteomes" id="UP000070376"/>
    </source>
</evidence>
<dbReference type="Proteomes" id="UP000070376">
    <property type="component" value="Unassembled WGS sequence"/>
</dbReference>
<evidence type="ECO:0000313" key="1">
    <source>
        <dbReference type="EMBL" id="KWZ84221.1"/>
    </source>
</evidence>
<reference evidence="2" key="1">
    <citation type="submission" date="2016-01" db="EMBL/GenBank/DDBJ databases">
        <authorList>
            <person name="Mitreva M."/>
            <person name="Pepin K.H."/>
            <person name="Mihindukulasuriya K.A."/>
            <person name="Fulton R."/>
            <person name="Fronick C."/>
            <person name="O'Laughlin M."/>
            <person name="Miner T."/>
            <person name="Herter B."/>
            <person name="Rosa B.A."/>
            <person name="Cordes M."/>
            <person name="Tomlinson C."/>
            <person name="Wollam A."/>
            <person name="Palsikar V.B."/>
            <person name="Mardis E.R."/>
            <person name="Wilson R.K."/>
        </authorList>
    </citation>
    <scope>NUCLEOTIDE SEQUENCE [LARGE SCALE GENOMIC DNA]</scope>
    <source>
        <strain evidence="2">GED7749B</strain>
    </source>
</reference>
<name>A0A133KXB0_HEYCO</name>
<proteinExistence type="predicted"/>
<accession>A0A133KXB0</accession>
<sequence length="141" mass="15569">MKEKDFVAFLTEAGRYDKTAEKCTVCGIILPSFSDYLLRGPAGALGTKYNVLSYSEQGLTVIPINNITGNMLPDESAFIPGEKITSMKTVPKLTYHRLYVGTLDGTAVFRLNKVLIGYGWHKRNLPSFIATVNGLEEPVHI</sequence>
<comment type="caution">
    <text evidence="1">The sequence shown here is derived from an EMBL/GenBank/DDBJ whole genome shotgun (WGS) entry which is preliminary data.</text>
</comment>
<dbReference type="AlphaFoldDB" id="A0A133KXB0"/>
<dbReference type="PATRIC" id="fig|1398.22.peg.896"/>
<gene>
    <name evidence="1" type="ORF">HMPREF3213_00889</name>
</gene>
<organism evidence="1 2">
    <name type="scientific">Heyndrickxia coagulans</name>
    <name type="common">Weizmannia coagulans</name>
    <dbReference type="NCBI Taxonomy" id="1398"/>
    <lineage>
        <taxon>Bacteria</taxon>
        <taxon>Bacillati</taxon>
        <taxon>Bacillota</taxon>
        <taxon>Bacilli</taxon>
        <taxon>Bacillales</taxon>
        <taxon>Bacillaceae</taxon>
        <taxon>Heyndrickxia</taxon>
    </lineage>
</organism>
<protein>
    <submittedName>
        <fullName evidence="1">Uncharacterized protein</fullName>
    </submittedName>
</protein>
<dbReference type="RefSeq" id="WP_061086554.1">
    <property type="nucleotide sequence ID" value="NZ_KQ955811.1"/>
</dbReference>